<protein>
    <submittedName>
        <fullName evidence="1">Uncharacterized protein</fullName>
    </submittedName>
</protein>
<accession>A0ABY9WZ69</accession>
<evidence type="ECO:0000313" key="2">
    <source>
        <dbReference type="Proteomes" id="UP001611383"/>
    </source>
</evidence>
<reference evidence="1 2" key="1">
    <citation type="submission" date="2019-08" db="EMBL/GenBank/DDBJ databases">
        <title>Archangium and Cystobacter genomes.</title>
        <authorList>
            <person name="Chen I.-C.K."/>
            <person name="Wielgoss S."/>
        </authorList>
    </citation>
    <scope>NUCLEOTIDE SEQUENCE [LARGE SCALE GENOMIC DNA]</scope>
    <source>
        <strain evidence="1 2">Cbm 6</strain>
    </source>
</reference>
<keyword evidence="2" id="KW-1185">Reference proteome</keyword>
<dbReference type="RefSeq" id="WP_395805963.1">
    <property type="nucleotide sequence ID" value="NZ_CP043494.1"/>
</dbReference>
<dbReference type="Proteomes" id="UP001611383">
    <property type="component" value="Chromosome"/>
</dbReference>
<organism evidence="1 2">
    <name type="scientific">Archangium minus</name>
    <dbReference type="NCBI Taxonomy" id="83450"/>
    <lineage>
        <taxon>Bacteria</taxon>
        <taxon>Pseudomonadati</taxon>
        <taxon>Myxococcota</taxon>
        <taxon>Myxococcia</taxon>
        <taxon>Myxococcales</taxon>
        <taxon>Cystobacterineae</taxon>
        <taxon>Archangiaceae</taxon>
        <taxon>Archangium</taxon>
    </lineage>
</organism>
<name>A0ABY9WZ69_9BACT</name>
<dbReference type="EMBL" id="CP043494">
    <property type="protein sequence ID" value="WNG48442.1"/>
    <property type="molecule type" value="Genomic_DNA"/>
</dbReference>
<evidence type="ECO:0000313" key="1">
    <source>
        <dbReference type="EMBL" id="WNG48442.1"/>
    </source>
</evidence>
<sequence length="268" mass="31072">MTPEPSPVLEFPAWLYDTTAAILRKVRAEGRWWARRYLKTGAFPQPRQMRQVQPGEVLVMHSGAEGFDWNRPRWRVHLLAEVFMNLDEGVPEGEHQRVREAFESFCLSTPWGALYHAVSPPPLRSAERMAKRLASLLRFWDVLQGPRYVYRLPGTHHTLDGLMEYIYRKSLEAWCPGGPASVREHMALTVERMSRATREDCEEAVLRVIPFLVEGDNDLKHHEVLCDPSFLRERLCALPLKDFEDFSSAYKYTVAVQLAAWDRELGRH</sequence>
<proteinExistence type="predicted"/>
<gene>
    <name evidence="1" type="ORF">F0U60_33195</name>
</gene>